<comment type="caution">
    <text evidence="1">The sequence shown here is derived from an EMBL/GenBank/DDBJ whole genome shotgun (WGS) entry which is preliminary data.</text>
</comment>
<dbReference type="Gene3D" id="1.20.140.30">
    <property type="entry name" value="MOB kinase activator"/>
    <property type="match status" value="1"/>
</dbReference>
<proteinExistence type="predicted"/>
<organism evidence="1 2">
    <name type="scientific">Digitaria exilis</name>
    <dbReference type="NCBI Taxonomy" id="1010633"/>
    <lineage>
        <taxon>Eukaryota</taxon>
        <taxon>Viridiplantae</taxon>
        <taxon>Streptophyta</taxon>
        <taxon>Embryophyta</taxon>
        <taxon>Tracheophyta</taxon>
        <taxon>Spermatophyta</taxon>
        <taxon>Magnoliopsida</taxon>
        <taxon>Liliopsida</taxon>
        <taxon>Poales</taxon>
        <taxon>Poaceae</taxon>
        <taxon>PACMAD clade</taxon>
        <taxon>Panicoideae</taxon>
        <taxon>Panicodae</taxon>
        <taxon>Paniceae</taxon>
        <taxon>Anthephorinae</taxon>
        <taxon>Digitaria</taxon>
    </lineage>
</organism>
<dbReference type="AlphaFoldDB" id="A0A835EJD5"/>
<dbReference type="OrthoDB" id="8170117at2759"/>
<dbReference type="Proteomes" id="UP000636709">
    <property type="component" value="Unassembled WGS sequence"/>
</dbReference>
<dbReference type="EMBL" id="JACEFO010001862">
    <property type="protein sequence ID" value="KAF8698731.1"/>
    <property type="molecule type" value="Genomic_DNA"/>
</dbReference>
<evidence type="ECO:0000313" key="2">
    <source>
        <dbReference type="Proteomes" id="UP000636709"/>
    </source>
</evidence>
<evidence type="ECO:0000313" key="1">
    <source>
        <dbReference type="EMBL" id="KAF8698731.1"/>
    </source>
</evidence>
<name>A0A835EJD5_9POAL</name>
<dbReference type="InterPro" id="IPR036703">
    <property type="entry name" value="MOB_kinase_act_sf"/>
</dbReference>
<gene>
    <name evidence="1" type="ORF">HU200_034984</name>
</gene>
<keyword evidence="2" id="KW-1185">Reference proteome</keyword>
<reference evidence="1" key="1">
    <citation type="submission" date="2020-07" db="EMBL/GenBank/DDBJ databases">
        <title>Genome sequence and genetic diversity analysis of an under-domesticated orphan crop, white fonio (Digitaria exilis).</title>
        <authorList>
            <person name="Bennetzen J.L."/>
            <person name="Chen S."/>
            <person name="Ma X."/>
            <person name="Wang X."/>
            <person name="Yssel A.E.J."/>
            <person name="Chaluvadi S.R."/>
            <person name="Johnson M."/>
            <person name="Gangashetty P."/>
            <person name="Hamidou F."/>
            <person name="Sanogo M.D."/>
            <person name="Zwaenepoel A."/>
            <person name="Wallace J."/>
            <person name="Van De Peer Y."/>
            <person name="Van Deynze A."/>
        </authorList>
    </citation>
    <scope>NUCLEOTIDE SEQUENCE</scope>
    <source>
        <tissue evidence="1">Leaves</tissue>
    </source>
</reference>
<dbReference type="SUPFAM" id="SSF101152">
    <property type="entry name" value="Mob1/phocein"/>
    <property type="match status" value="1"/>
</dbReference>
<accession>A0A835EJD5</accession>
<protein>
    <submittedName>
        <fullName evidence="1">Uncharacterized protein</fullName>
    </submittedName>
</protein>
<sequence length="127" mass="14621">MHKNTLNRSSYLELFAERLARGSRQTQLRAPQRRLNAVFAERLEALGKYLCSRQRKLRREKLCRVSFAESPLSAKLFAESTRLTAKSLDPVLKKYIDTTLGQGDLREAVRLPIGENLNEWLAVNSKF</sequence>